<feature type="domain" description="J" evidence="2">
    <location>
        <begin position="217"/>
        <end position="281"/>
    </location>
</feature>
<dbReference type="AlphaFoldDB" id="A0A2G2YDG3"/>
<keyword evidence="4" id="KW-1185">Reference proteome</keyword>
<name>A0A2G2YDG3_CAPAN</name>
<reference evidence="3 4" key="2">
    <citation type="journal article" date="2017" name="Genome Biol.">
        <title>New reference genome sequences of hot pepper reveal the massive evolution of plant disease-resistance genes by retroduplication.</title>
        <authorList>
            <person name="Kim S."/>
            <person name="Park J."/>
            <person name="Yeom S.I."/>
            <person name="Kim Y.M."/>
            <person name="Seo E."/>
            <person name="Kim K.T."/>
            <person name="Kim M.S."/>
            <person name="Lee J.M."/>
            <person name="Cheong K."/>
            <person name="Shin H.S."/>
            <person name="Kim S.B."/>
            <person name="Han K."/>
            <person name="Lee J."/>
            <person name="Park M."/>
            <person name="Lee H.A."/>
            <person name="Lee H.Y."/>
            <person name="Lee Y."/>
            <person name="Oh S."/>
            <person name="Lee J.H."/>
            <person name="Choi E."/>
            <person name="Choi E."/>
            <person name="Lee S.E."/>
            <person name="Jeon J."/>
            <person name="Kim H."/>
            <person name="Choi G."/>
            <person name="Song H."/>
            <person name="Lee J."/>
            <person name="Lee S.C."/>
            <person name="Kwon J.K."/>
            <person name="Lee H.Y."/>
            <person name="Koo N."/>
            <person name="Hong Y."/>
            <person name="Kim R.W."/>
            <person name="Kang W.H."/>
            <person name="Huh J.H."/>
            <person name="Kang B.C."/>
            <person name="Yang T.J."/>
            <person name="Lee Y.H."/>
            <person name="Bennetzen J.L."/>
            <person name="Choi D."/>
        </authorList>
    </citation>
    <scope>NUCLEOTIDE SEQUENCE [LARGE SCALE GENOMIC DNA]</scope>
    <source>
        <strain evidence="4">cv. CM334</strain>
    </source>
</reference>
<feature type="coiled-coil region" evidence="1">
    <location>
        <begin position="133"/>
        <end position="181"/>
    </location>
</feature>
<accession>A0A2G2YDG3</accession>
<sequence length="281" mass="31690">MQAQQYLTQEKKNKEVNIKKKESRVTKAAVGIRHEAGESESHCTSDMADVHDKGARVETVLSIEHYPGCNISNCSGNGELSATHNETQPRNTGSLVEEGLSESVSVCQHKGERHDDVNGQDGKYVEFRVENCITTLRERIKATSECKKALKEELASRQRALEIQAQEAKNLKLLLKRKKAETMRLSDVENMNLKEQIRAEVGKEISKLEMACPDMASILCRLGITVGDGTSNEVRISYKKVLLKFHPDRSSRCDIRQQVEAEEKFKLISRMKDKYLPTVSQ</sequence>
<evidence type="ECO:0000313" key="3">
    <source>
        <dbReference type="EMBL" id="PHT67601.1"/>
    </source>
</evidence>
<proteinExistence type="predicted"/>
<evidence type="ECO:0000313" key="4">
    <source>
        <dbReference type="Proteomes" id="UP000222542"/>
    </source>
</evidence>
<dbReference type="PANTHER" id="PTHR36335:SF1">
    <property type="entry name" value="CHAPERONE DNAJ-DOMAIN SUPERFAMILY PROTEIN"/>
    <property type="match status" value="1"/>
</dbReference>
<dbReference type="Gene3D" id="1.10.287.110">
    <property type="entry name" value="DnaJ domain"/>
    <property type="match status" value="1"/>
</dbReference>
<organism evidence="3 4">
    <name type="scientific">Capsicum annuum</name>
    <name type="common">Capsicum pepper</name>
    <dbReference type="NCBI Taxonomy" id="4072"/>
    <lineage>
        <taxon>Eukaryota</taxon>
        <taxon>Viridiplantae</taxon>
        <taxon>Streptophyta</taxon>
        <taxon>Embryophyta</taxon>
        <taxon>Tracheophyta</taxon>
        <taxon>Spermatophyta</taxon>
        <taxon>Magnoliopsida</taxon>
        <taxon>eudicotyledons</taxon>
        <taxon>Gunneridae</taxon>
        <taxon>Pentapetalae</taxon>
        <taxon>asterids</taxon>
        <taxon>lamiids</taxon>
        <taxon>Solanales</taxon>
        <taxon>Solanaceae</taxon>
        <taxon>Solanoideae</taxon>
        <taxon>Capsiceae</taxon>
        <taxon>Capsicum</taxon>
    </lineage>
</organism>
<evidence type="ECO:0000256" key="1">
    <source>
        <dbReference type="SAM" id="Coils"/>
    </source>
</evidence>
<reference evidence="3 4" key="1">
    <citation type="journal article" date="2014" name="Nat. Genet.">
        <title>Genome sequence of the hot pepper provides insights into the evolution of pungency in Capsicum species.</title>
        <authorList>
            <person name="Kim S."/>
            <person name="Park M."/>
            <person name="Yeom S.I."/>
            <person name="Kim Y.M."/>
            <person name="Lee J.M."/>
            <person name="Lee H.A."/>
            <person name="Seo E."/>
            <person name="Choi J."/>
            <person name="Cheong K."/>
            <person name="Kim K.T."/>
            <person name="Jung K."/>
            <person name="Lee G.W."/>
            <person name="Oh S.K."/>
            <person name="Bae C."/>
            <person name="Kim S.B."/>
            <person name="Lee H.Y."/>
            <person name="Kim S.Y."/>
            <person name="Kim M.S."/>
            <person name="Kang B.C."/>
            <person name="Jo Y.D."/>
            <person name="Yang H.B."/>
            <person name="Jeong H.J."/>
            <person name="Kang W.H."/>
            <person name="Kwon J.K."/>
            <person name="Shin C."/>
            <person name="Lim J.Y."/>
            <person name="Park J.H."/>
            <person name="Huh J.H."/>
            <person name="Kim J.S."/>
            <person name="Kim B.D."/>
            <person name="Cohen O."/>
            <person name="Paran I."/>
            <person name="Suh M.C."/>
            <person name="Lee S.B."/>
            <person name="Kim Y.K."/>
            <person name="Shin Y."/>
            <person name="Noh S.J."/>
            <person name="Park J."/>
            <person name="Seo Y.S."/>
            <person name="Kwon S.Y."/>
            <person name="Kim H.A."/>
            <person name="Park J.M."/>
            <person name="Kim H.J."/>
            <person name="Choi S.B."/>
            <person name="Bosland P.W."/>
            <person name="Reeves G."/>
            <person name="Jo S.H."/>
            <person name="Lee B.W."/>
            <person name="Cho H.T."/>
            <person name="Choi H.S."/>
            <person name="Lee M.S."/>
            <person name="Yu Y."/>
            <person name="Do Choi Y."/>
            <person name="Park B.S."/>
            <person name="van Deynze A."/>
            <person name="Ashrafi H."/>
            <person name="Hill T."/>
            <person name="Kim W.T."/>
            <person name="Pai H.S."/>
            <person name="Ahn H.K."/>
            <person name="Yeam I."/>
            <person name="Giovannoni J.J."/>
            <person name="Rose J.K."/>
            <person name="Sorensen I."/>
            <person name="Lee S.J."/>
            <person name="Kim R.W."/>
            <person name="Choi I.Y."/>
            <person name="Choi B.S."/>
            <person name="Lim J.S."/>
            <person name="Lee Y.H."/>
            <person name="Choi D."/>
        </authorList>
    </citation>
    <scope>NUCLEOTIDE SEQUENCE [LARGE SCALE GENOMIC DNA]</scope>
    <source>
        <strain evidence="4">cv. CM334</strain>
    </source>
</reference>
<dbReference type="EMBL" id="AYRZ02000011">
    <property type="protein sequence ID" value="PHT67601.1"/>
    <property type="molecule type" value="Genomic_DNA"/>
</dbReference>
<dbReference type="STRING" id="4072.A0A2G2YDG3"/>
<dbReference type="Gramene" id="PHT67601">
    <property type="protein sequence ID" value="PHT67601"/>
    <property type="gene ID" value="T459_27088"/>
</dbReference>
<evidence type="ECO:0000259" key="2">
    <source>
        <dbReference type="PROSITE" id="PS50076"/>
    </source>
</evidence>
<dbReference type="SUPFAM" id="SSF46565">
    <property type="entry name" value="Chaperone J-domain"/>
    <property type="match status" value="1"/>
</dbReference>
<comment type="caution">
    <text evidence="3">The sequence shown here is derived from an EMBL/GenBank/DDBJ whole genome shotgun (WGS) entry which is preliminary data.</text>
</comment>
<dbReference type="PROSITE" id="PS50076">
    <property type="entry name" value="DNAJ_2"/>
    <property type="match status" value="1"/>
</dbReference>
<protein>
    <recommendedName>
        <fullName evidence="2">J domain-containing protein</fullName>
    </recommendedName>
</protein>
<dbReference type="PANTHER" id="PTHR36335">
    <property type="entry name" value="CHAPERONE DNAJ-DOMAIN SUPERFAMILY PROTEIN"/>
    <property type="match status" value="1"/>
</dbReference>
<dbReference type="CDD" id="cd06257">
    <property type="entry name" value="DnaJ"/>
    <property type="match status" value="1"/>
</dbReference>
<dbReference type="InterPro" id="IPR036869">
    <property type="entry name" value="J_dom_sf"/>
</dbReference>
<dbReference type="InterPro" id="IPR001623">
    <property type="entry name" value="DnaJ_domain"/>
</dbReference>
<keyword evidence="1" id="KW-0175">Coiled coil</keyword>
<gene>
    <name evidence="3" type="ORF">T459_27088</name>
</gene>
<dbReference type="Proteomes" id="UP000222542">
    <property type="component" value="Unassembled WGS sequence"/>
</dbReference>